<evidence type="ECO:0000256" key="3">
    <source>
        <dbReference type="ARBA" id="ARBA00023134"/>
    </source>
</evidence>
<dbReference type="PANTHER" id="PTHR10903">
    <property type="entry name" value="GTPASE, IMAP FAMILY MEMBER-RELATED"/>
    <property type="match status" value="1"/>
</dbReference>
<dbReference type="Pfam" id="PF04548">
    <property type="entry name" value="AIG1"/>
    <property type="match status" value="1"/>
</dbReference>
<dbReference type="AlphaFoldDB" id="A0AAE0Z9L1"/>
<feature type="domain" description="AIG1-type G" evidence="4">
    <location>
        <begin position="10"/>
        <end position="210"/>
    </location>
</feature>
<dbReference type="InterPro" id="IPR027417">
    <property type="entry name" value="P-loop_NTPase"/>
</dbReference>
<dbReference type="EMBL" id="JAWDGP010004321">
    <property type="protein sequence ID" value="KAK3765309.1"/>
    <property type="molecule type" value="Genomic_DNA"/>
</dbReference>
<gene>
    <name evidence="5" type="ORF">RRG08_027315</name>
</gene>
<keyword evidence="6" id="KW-1185">Reference proteome</keyword>
<dbReference type="Proteomes" id="UP001283361">
    <property type="component" value="Unassembled WGS sequence"/>
</dbReference>
<evidence type="ECO:0000256" key="1">
    <source>
        <dbReference type="ARBA" id="ARBA00008535"/>
    </source>
</evidence>
<comment type="similarity">
    <text evidence="1">Belongs to the TRAFAC class TrmE-Era-EngA-EngB-Septin-like GTPase superfamily. AIG1/Toc34/Toc159-like paraseptin GTPase family. IAN subfamily.</text>
</comment>
<proteinExistence type="inferred from homology"/>
<evidence type="ECO:0000313" key="6">
    <source>
        <dbReference type="Proteomes" id="UP001283361"/>
    </source>
</evidence>
<dbReference type="PANTHER" id="PTHR10903:SF184">
    <property type="entry name" value="GTP-BINDING PROTEIN A"/>
    <property type="match status" value="1"/>
</dbReference>
<dbReference type="InterPro" id="IPR045058">
    <property type="entry name" value="GIMA/IAN/Toc"/>
</dbReference>
<dbReference type="GO" id="GO:0005525">
    <property type="term" value="F:GTP binding"/>
    <property type="evidence" value="ECO:0007669"/>
    <property type="project" value="UniProtKB-KW"/>
</dbReference>
<evidence type="ECO:0000256" key="2">
    <source>
        <dbReference type="ARBA" id="ARBA00022741"/>
    </source>
</evidence>
<comment type="caution">
    <text evidence="5">The sequence shown here is derived from an EMBL/GenBank/DDBJ whole genome shotgun (WGS) entry which is preliminary data.</text>
</comment>
<accession>A0AAE0Z9L1</accession>
<dbReference type="Gene3D" id="3.40.50.300">
    <property type="entry name" value="P-loop containing nucleotide triphosphate hydrolases"/>
    <property type="match status" value="1"/>
</dbReference>
<dbReference type="InterPro" id="IPR006703">
    <property type="entry name" value="G_AIG1"/>
</dbReference>
<organism evidence="5 6">
    <name type="scientific">Elysia crispata</name>
    <name type="common">lettuce slug</name>
    <dbReference type="NCBI Taxonomy" id="231223"/>
    <lineage>
        <taxon>Eukaryota</taxon>
        <taxon>Metazoa</taxon>
        <taxon>Spiralia</taxon>
        <taxon>Lophotrochozoa</taxon>
        <taxon>Mollusca</taxon>
        <taxon>Gastropoda</taxon>
        <taxon>Heterobranchia</taxon>
        <taxon>Euthyneura</taxon>
        <taxon>Panpulmonata</taxon>
        <taxon>Sacoglossa</taxon>
        <taxon>Placobranchoidea</taxon>
        <taxon>Plakobranchidae</taxon>
        <taxon>Elysia</taxon>
    </lineage>
</organism>
<reference evidence="5" key="1">
    <citation type="journal article" date="2023" name="G3 (Bethesda)">
        <title>A reference genome for the long-term kleptoplast-retaining sea slug Elysia crispata morphotype clarki.</title>
        <authorList>
            <person name="Eastman K.E."/>
            <person name="Pendleton A.L."/>
            <person name="Shaikh M.A."/>
            <person name="Suttiyut T."/>
            <person name="Ogas R."/>
            <person name="Tomko P."/>
            <person name="Gavelis G."/>
            <person name="Widhalm J.R."/>
            <person name="Wisecaver J.H."/>
        </authorList>
    </citation>
    <scope>NUCLEOTIDE SEQUENCE</scope>
    <source>
        <strain evidence="5">ECLA1</strain>
    </source>
</reference>
<evidence type="ECO:0000313" key="5">
    <source>
        <dbReference type="EMBL" id="KAK3765309.1"/>
    </source>
</evidence>
<dbReference type="SUPFAM" id="SSF52540">
    <property type="entry name" value="P-loop containing nucleoside triphosphate hydrolases"/>
    <property type="match status" value="1"/>
</dbReference>
<evidence type="ECO:0000259" key="4">
    <source>
        <dbReference type="Pfam" id="PF04548"/>
    </source>
</evidence>
<keyword evidence="3" id="KW-0342">GTP-binding</keyword>
<protein>
    <recommendedName>
        <fullName evidence="4">AIG1-type G domain-containing protein</fullName>
    </recommendedName>
</protein>
<name>A0AAE0Z9L1_9GAST</name>
<keyword evidence="2" id="KW-0547">Nucleotide-binding</keyword>
<sequence length="358" mass="40753">MAQDKTPLRFYLLGTQKSGKSLTGKRILGSNEFEIFFHNDPNASSKLQASVDFDNRHVTVIDVLSGNNQNNTLKSIFETNVERDMKKNKTSCQTLVYVIKYGSNFDADIKFLKDVKKTLGKEYVEKHIILLMTNIDTFKTESENRFTFEQWCERQTGAFRTLMEECGERIVPFDNMTGDDHIKTAQRDGLFALATELALQRQYQIQTSDLSSYFLFAFRDLNAFSRRTLQTVYNMKVASFLILLSVIISSAAGLEPVTLSDVLANLRAQMPAIFRKNRGGTSSTDINDIAEDLKDRIEDAIDNISEAKLKDVGKVAARQFKDIDDTFGLSDFFKKVSKAIDANIEFKNTNNNRLVYFF</sequence>